<dbReference type="SUPFAM" id="SSF54928">
    <property type="entry name" value="RNA-binding domain, RBD"/>
    <property type="match status" value="1"/>
</dbReference>
<dbReference type="GO" id="GO:0003676">
    <property type="term" value="F:nucleic acid binding"/>
    <property type="evidence" value="ECO:0007669"/>
    <property type="project" value="InterPro"/>
</dbReference>
<dbReference type="AlphaFoldDB" id="A0A9W6ZTI8"/>
<dbReference type="Proteomes" id="UP001165085">
    <property type="component" value="Unassembled WGS sequence"/>
</dbReference>
<reference evidence="3" key="1">
    <citation type="journal article" date="2023" name="Commun. Biol.">
        <title>Genome analysis of Parmales, the sister group of diatoms, reveals the evolutionary specialization of diatoms from phago-mixotrophs to photoautotrophs.</title>
        <authorList>
            <person name="Ban H."/>
            <person name="Sato S."/>
            <person name="Yoshikawa S."/>
            <person name="Yamada K."/>
            <person name="Nakamura Y."/>
            <person name="Ichinomiya M."/>
            <person name="Sato N."/>
            <person name="Blanc-Mathieu R."/>
            <person name="Endo H."/>
            <person name="Kuwata A."/>
            <person name="Ogata H."/>
        </authorList>
    </citation>
    <scope>NUCLEOTIDE SEQUENCE [LARGE SCALE GENOMIC DNA]</scope>
    <source>
        <strain evidence="3">NIES 3701</strain>
    </source>
</reference>
<dbReference type="EMBL" id="BRXY01000043">
    <property type="protein sequence ID" value="GMH57067.1"/>
    <property type="molecule type" value="Genomic_DNA"/>
</dbReference>
<dbReference type="Gene3D" id="3.30.70.330">
    <property type="match status" value="1"/>
</dbReference>
<evidence type="ECO:0000313" key="3">
    <source>
        <dbReference type="Proteomes" id="UP001165085"/>
    </source>
</evidence>
<gene>
    <name evidence="2" type="ORF">TrST_g9723</name>
</gene>
<sequence length="243" mass="27270">MLTRARLAVTCTGRLPPNPLLNLTSGSTCRRHISSVLCLKNLRSTSTIESDVQRLLSPYGTILRTTVHSLNPKLVNNGATKAEGVAGRPPSLTAYVEFSKVEEAIAAKDELDMSWDGGGNGRKRIFVNFCSLTAPKWKALDDKVVHATLTRNQRKKEFNRMKAILDWKPPTVVSEEDEEEALNDLVLEAVEEEVEEEEAKEAKEAEEEEGRRLLLESMYLYANDKEKKSSEEADEFNYIQANL</sequence>
<feature type="coiled-coil region" evidence="1">
    <location>
        <begin position="182"/>
        <end position="216"/>
    </location>
</feature>
<dbReference type="InterPro" id="IPR035979">
    <property type="entry name" value="RBD_domain_sf"/>
</dbReference>
<evidence type="ECO:0000313" key="2">
    <source>
        <dbReference type="EMBL" id="GMH57067.1"/>
    </source>
</evidence>
<comment type="caution">
    <text evidence="2">The sequence shown here is derived from an EMBL/GenBank/DDBJ whole genome shotgun (WGS) entry which is preliminary data.</text>
</comment>
<organism evidence="2 3">
    <name type="scientific">Triparma strigata</name>
    <dbReference type="NCBI Taxonomy" id="1606541"/>
    <lineage>
        <taxon>Eukaryota</taxon>
        <taxon>Sar</taxon>
        <taxon>Stramenopiles</taxon>
        <taxon>Ochrophyta</taxon>
        <taxon>Bolidophyceae</taxon>
        <taxon>Parmales</taxon>
        <taxon>Triparmaceae</taxon>
        <taxon>Triparma</taxon>
    </lineage>
</organism>
<keyword evidence="3" id="KW-1185">Reference proteome</keyword>
<name>A0A9W6ZTI8_9STRA</name>
<evidence type="ECO:0008006" key="4">
    <source>
        <dbReference type="Google" id="ProtNLM"/>
    </source>
</evidence>
<accession>A0A9W6ZTI8</accession>
<evidence type="ECO:0000256" key="1">
    <source>
        <dbReference type="SAM" id="Coils"/>
    </source>
</evidence>
<proteinExistence type="predicted"/>
<protein>
    <recommendedName>
        <fullName evidence="4">RRM domain-containing protein</fullName>
    </recommendedName>
</protein>
<dbReference type="OrthoDB" id="10458627at2759"/>
<dbReference type="InterPro" id="IPR012677">
    <property type="entry name" value="Nucleotide-bd_a/b_plait_sf"/>
</dbReference>
<keyword evidence="1" id="KW-0175">Coiled coil</keyword>